<evidence type="ECO:0000256" key="2">
    <source>
        <dbReference type="SAM" id="Phobius"/>
    </source>
</evidence>
<feature type="transmembrane region" description="Helical" evidence="2">
    <location>
        <begin position="180"/>
        <end position="198"/>
    </location>
</feature>
<gene>
    <name evidence="3" type="ORF">SAMN05444320_105161</name>
</gene>
<dbReference type="EMBL" id="FQVN01000005">
    <property type="protein sequence ID" value="SHF83341.1"/>
    <property type="molecule type" value="Genomic_DNA"/>
</dbReference>
<feature type="transmembrane region" description="Helical" evidence="2">
    <location>
        <begin position="62"/>
        <end position="82"/>
    </location>
</feature>
<evidence type="ECO:0000256" key="1">
    <source>
        <dbReference type="SAM" id="MobiDB-lite"/>
    </source>
</evidence>
<keyword evidence="2" id="KW-1133">Transmembrane helix</keyword>
<dbReference type="STRING" id="2017.SAMN05444320_105161"/>
<sequence>MTETARRAPTPSSPRQRSWPDWVGQATAGWAAVYGTFGLVAIASGAPVLSASLAPGLFVADWAVVAVAVLAATAATATFLPWGRRVPRTGLLSVLWGLVVVCGLGAFGLLMQVVTLLVAHDVDSWLGTAHQALAATGAVLLAGTARGYRHRTRGTCPRCGTTHGPSSARVRREPTAAPRGVRLAAYIGSAAFLPYIAMKTVWAWGGTFAGVTGADMIPSAERQGGGGTWTVLESWGLDPTALLAALGVFLLHGLVHPWGQVFPRWAPLLTGRPVPRWLPLTPALLGAATLAPYGVLGLGYLTLNALGLVTIRQGDFQSTEDVLLVAWCGMVAFCGYGLALAVAARSYFVRTRPRCVVAVS</sequence>
<accession>A0A1M5EW67</accession>
<evidence type="ECO:0000313" key="4">
    <source>
        <dbReference type="Proteomes" id="UP000184501"/>
    </source>
</evidence>
<protein>
    <submittedName>
        <fullName evidence="3">Uncharacterized protein</fullName>
    </submittedName>
</protein>
<name>A0A1M5EW67_STRHI</name>
<keyword evidence="4" id="KW-1185">Reference proteome</keyword>
<feature type="transmembrane region" description="Helical" evidence="2">
    <location>
        <begin position="94"/>
        <end position="119"/>
    </location>
</feature>
<feature type="transmembrane region" description="Helical" evidence="2">
    <location>
        <begin position="323"/>
        <end position="344"/>
    </location>
</feature>
<feature type="transmembrane region" description="Helical" evidence="2">
    <location>
        <begin position="125"/>
        <end position="143"/>
    </location>
</feature>
<keyword evidence="2" id="KW-0812">Transmembrane</keyword>
<proteinExistence type="predicted"/>
<feature type="region of interest" description="Disordered" evidence="1">
    <location>
        <begin position="154"/>
        <end position="173"/>
    </location>
</feature>
<feature type="transmembrane region" description="Helical" evidence="2">
    <location>
        <begin position="280"/>
        <end position="303"/>
    </location>
</feature>
<feature type="transmembrane region" description="Helical" evidence="2">
    <location>
        <begin position="241"/>
        <end position="259"/>
    </location>
</feature>
<feature type="transmembrane region" description="Helical" evidence="2">
    <location>
        <begin position="21"/>
        <end position="42"/>
    </location>
</feature>
<dbReference type="AlphaFoldDB" id="A0A1M5EW67"/>
<dbReference type="Proteomes" id="UP000184501">
    <property type="component" value="Unassembled WGS sequence"/>
</dbReference>
<reference evidence="3 4" key="1">
    <citation type="submission" date="2016-11" db="EMBL/GenBank/DDBJ databases">
        <authorList>
            <person name="Jaros S."/>
            <person name="Januszkiewicz K."/>
            <person name="Wedrychowicz H."/>
        </authorList>
    </citation>
    <scope>NUCLEOTIDE SEQUENCE [LARGE SCALE GENOMIC DNA]</scope>
    <source>
        <strain evidence="3 4">DSM 44523</strain>
    </source>
</reference>
<feature type="compositionally biased region" description="Low complexity" evidence="1">
    <location>
        <begin position="154"/>
        <end position="165"/>
    </location>
</feature>
<organism evidence="3 4">
    <name type="scientific">Streptoalloteichus hindustanus</name>
    <dbReference type="NCBI Taxonomy" id="2017"/>
    <lineage>
        <taxon>Bacteria</taxon>
        <taxon>Bacillati</taxon>
        <taxon>Actinomycetota</taxon>
        <taxon>Actinomycetes</taxon>
        <taxon>Pseudonocardiales</taxon>
        <taxon>Pseudonocardiaceae</taxon>
        <taxon>Streptoalloteichus</taxon>
    </lineage>
</organism>
<keyword evidence="2" id="KW-0472">Membrane</keyword>
<evidence type="ECO:0000313" key="3">
    <source>
        <dbReference type="EMBL" id="SHF83341.1"/>
    </source>
</evidence>
<dbReference type="RefSeq" id="WP_200797557.1">
    <property type="nucleotide sequence ID" value="NZ_FQVN01000005.1"/>
</dbReference>